<dbReference type="OrthoDB" id="9800174at2"/>
<feature type="compositionally biased region" description="Polar residues" evidence="17">
    <location>
        <begin position="1"/>
        <end position="14"/>
    </location>
</feature>
<proteinExistence type="inferred from homology"/>
<dbReference type="SMART" id="SM00642">
    <property type="entry name" value="Aamy"/>
    <property type="match status" value="1"/>
</dbReference>
<comment type="similarity">
    <text evidence="3 14">Belongs to the glycosyl hydrolase 13 family.</text>
</comment>
<dbReference type="CDD" id="cd11325">
    <property type="entry name" value="AmyAc_GTHase"/>
    <property type="match status" value="1"/>
</dbReference>
<comment type="subcellular location">
    <subcellularLocation>
        <location evidence="1 15">Cytoplasm</location>
    </subcellularLocation>
</comment>
<feature type="active site" description="Proton donor" evidence="15">
    <location>
        <position position="323"/>
    </location>
</feature>
<keyword evidence="6" id="KW-0963">Cytoplasm</keyword>
<dbReference type="InterPro" id="IPR006047">
    <property type="entry name" value="GH13_cat_dom"/>
</dbReference>
<evidence type="ECO:0000256" key="15">
    <source>
        <dbReference type="PIRSR" id="PIRSR006337-1"/>
    </source>
</evidence>
<dbReference type="InterPro" id="IPR014756">
    <property type="entry name" value="Ig_E-set"/>
</dbReference>
<feature type="domain" description="Glycosyl hydrolase family 13 catalytic" evidence="18">
    <location>
        <begin position="139"/>
        <end position="497"/>
    </location>
</feature>
<evidence type="ECO:0000256" key="16">
    <source>
        <dbReference type="PIRSR" id="PIRSR006337-3"/>
    </source>
</evidence>
<feature type="region of interest" description="Disordered" evidence="17">
    <location>
        <begin position="1"/>
        <end position="28"/>
    </location>
</feature>
<feature type="active site" description="Nucleophile" evidence="15">
    <location>
        <position position="288"/>
    </location>
</feature>
<dbReference type="NCBIfam" id="TIGR02402">
    <property type="entry name" value="trehalose_TreZ"/>
    <property type="match status" value="1"/>
</dbReference>
<evidence type="ECO:0000256" key="17">
    <source>
        <dbReference type="SAM" id="MobiDB-lite"/>
    </source>
</evidence>
<evidence type="ECO:0000256" key="8">
    <source>
        <dbReference type="ARBA" id="ARBA00023277"/>
    </source>
</evidence>
<comment type="caution">
    <text evidence="19">The sequence shown here is derived from an EMBL/GenBank/DDBJ whole genome shotgun (WGS) entry which is preliminary data.</text>
</comment>
<dbReference type="Gene3D" id="1.10.10.760">
    <property type="entry name" value="E-set domains of sugar-utilizing enzymes"/>
    <property type="match status" value="1"/>
</dbReference>
<name>A0A2W7N6A5_9RHOB</name>
<keyword evidence="9 14" id="KW-0326">Glycosidase</keyword>
<evidence type="ECO:0000259" key="18">
    <source>
        <dbReference type="SMART" id="SM00642"/>
    </source>
</evidence>
<dbReference type="CDD" id="cd02853">
    <property type="entry name" value="E_set_MTHase_like_N"/>
    <property type="match status" value="1"/>
</dbReference>
<evidence type="ECO:0000256" key="7">
    <source>
        <dbReference type="ARBA" id="ARBA00022801"/>
    </source>
</evidence>
<dbReference type="GO" id="GO:0005992">
    <property type="term" value="P:trehalose biosynthetic process"/>
    <property type="evidence" value="ECO:0007669"/>
    <property type="project" value="UniProtKB-UniRule"/>
</dbReference>
<dbReference type="InterPro" id="IPR044901">
    <property type="entry name" value="Trehalose_TreZ_E-set_sf"/>
</dbReference>
<accession>A0A2W7N6A5</accession>
<dbReference type="PANTHER" id="PTHR43651">
    <property type="entry name" value="1,4-ALPHA-GLUCAN-BRANCHING ENZYME"/>
    <property type="match status" value="1"/>
</dbReference>
<evidence type="ECO:0000256" key="5">
    <source>
        <dbReference type="ARBA" id="ARBA00015938"/>
    </source>
</evidence>
<evidence type="ECO:0000256" key="4">
    <source>
        <dbReference type="ARBA" id="ARBA00012268"/>
    </source>
</evidence>
<organism evidence="19 20">
    <name type="scientific">Palleronia aestuarii</name>
    <dbReference type="NCBI Taxonomy" id="568105"/>
    <lineage>
        <taxon>Bacteria</taxon>
        <taxon>Pseudomonadati</taxon>
        <taxon>Pseudomonadota</taxon>
        <taxon>Alphaproteobacteria</taxon>
        <taxon>Rhodobacterales</taxon>
        <taxon>Roseobacteraceae</taxon>
        <taxon>Palleronia</taxon>
    </lineage>
</organism>
<evidence type="ECO:0000313" key="20">
    <source>
        <dbReference type="Proteomes" id="UP000248916"/>
    </source>
</evidence>
<evidence type="ECO:0000256" key="3">
    <source>
        <dbReference type="ARBA" id="ARBA00008061"/>
    </source>
</evidence>
<dbReference type="SUPFAM" id="SSF51445">
    <property type="entry name" value="(Trans)glycosidases"/>
    <property type="match status" value="1"/>
</dbReference>
<sequence>MTPSDTDLQTSGNEATAEAGGEQREHLPAWGAVPLDGGKVRFRLWAPDIAAAGGTLKLRLNDSTLDMEAEEGGWFSLATDAAPGDAYQYLLPGETDGDGLAVPDPASRAQAGDVHGPSIVTAPGRYEWRAEWSGRPWEEAVIYEFHIGTFTDEGTFRAAIERLDHVAAAGFTAIEIMPVAQFAGTRGWGYDGVLLYAPHSAYGRPDDLRALVDAAHERGLMVLLDVVYNHFGPSGNYLNAYATDFFHSERQTPWGDAIAYDRPAVRRFVIDNVLYWLEEFRLDGLRFDAIDHVDDPSDPEILVEAAREVRARITDRPIHLTTEDNRNITRLHERGPDNSVPLFTGEWNDDLHNVAHVVATNESEGYYVDFASHRWEYLARALAEGFAYTGQVSPQTGEERGVPSAHLPPVAFVDFLQNHDQIGNRAFGERLPALASEWRVELLTSMLLLSPHIPLMFMGEEYGEERPFCFFADFEGELAESVTEGRRREFADFDAFSSTGIHHVPDPISPSTFEASKLDWSRVGTEDGRAVLDRVGRLLDLRRTHILPHLAATGGNCGRILRMENGAIAIDWHLGKDAAVILQLRANFSDEPVDLPAAEGELIHRVQDQEHGVGDTIGSPHSALHFVKNQHMT</sequence>
<dbReference type="EC" id="3.2.1.141" evidence="4 13"/>
<evidence type="ECO:0000256" key="10">
    <source>
        <dbReference type="ARBA" id="ARBA00032057"/>
    </source>
</evidence>
<keyword evidence="20" id="KW-1185">Reference proteome</keyword>
<dbReference type="Proteomes" id="UP000248916">
    <property type="component" value="Unassembled WGS sequence"/>
</dbReference>
<dbReference type="EMBL" id="QKZL01000008">
    <property type="protein sequence ID" value="PZX15955.1"/>
    <property type="molecule type" value="Genomic_DNA"/>
</dbReference>
<dbReference type="PANTHER" id="PTHR43651:SF11">
    <property type="entry name" value="MALTO-OLIGOSYLTREHALOSE TREHALOHYDROLASE"/>
    <property type="match status" value="1"/>
</dbReference>
<dbReference type="AlphaFoldDB" id="A0A2W7N6A5"/>
<dbReference type="GO" id="GO:0005737">
    <property type="term" value="C:cytoplasm"/>
    <property type="evidence" value="ECO:0007669"/>
    <property type="project" value="UniProtKB-SubCell"/>
</dbReference>
<evidence type="ECO:0000256" key="14">
    <source>
        <dbReference type="PIRNR" id="PIRNR006337"/>
    </source>
</evidence>
<dbReference type="RefSeq" id="WP_111537374.1">
    <property type="nucleotide sequence ID" value="NZ_QKZL01000008.1"/>
</dbReference>
<evidence type="ECO:0000256" key="12">
    <source>
        <dbReference type="ARBA" id="ARBA00034013"/>
    </source>
</evidence>
<feature type="site" description="Transition state stabilizer" evidence="16">
    <location>
        <position position="420"/>
    </location>
</feature>
<reference evidence="19 20" key="1">
    <citation type="submission" date="2018-06" db="EMBL/GenBank/DDBJ databases">
        <title>Genomic Encyclopedia of Archaeal and Bacterial Type Strains, Phase II (KMG-II): from individual species to whole genera.</title>
        <authorList>
            <person name="Goeker M."/>
        </authorList>
    </citation>
    <scope>NUCLEOTIDE SEQUENCE [LARGE SCALE GENOMIC DNA]</scope>
    <source>
        <strain evidence="19 20">DSM 22009</strain>
    </source>
</reference>
<dbReference type="Pfam" id="PF00128">
    <property type="entry name" value="Alpha-amylase"/>
    <property type="match status" value="2"/>
</dbReference>
<gene>
    <name evidence="19" type="ORF">LX81_02225</name>
</gene>
<comment type="catalytic activity">
    <reaction evidence="12 14">
        <text>hydrolysis of (1-&gt;4)-alpha-D-glucosidic linkage in 4-alpha-D-[(1-&gt;4)-alpha-D-glucanosyl]n trehalose to yield trehalose and (1-&gt;4)-alpha-D-glucan.</text>
        <dbReference type="EC" id="3.2.1.141"/>
    </reaction>
</comment>
<evidence type="ECO:0000256" key="2">
    <source>
        <dbReference type="ARBA" id="ARBA00005199"/>
    </source>
</evidence>
<dbReference type="InterPro" id="IPR012768">
    <property type="entry name" value="Trehalose_TreZ"/>
</dbReference>
<dbReference type="Gene3D" id="3.20.20.80">
    <property type="entry name" value="Glycosidases"/>
    <property type="match status" value="1"/>
</dbReference>
<dbReference type="SUPFAM" id="SSF81296">
    <property type="entry name" value="E set domains"/>
    <property type="match status" value="1"/>
</dbReference>
<dbReference type="InterPro" id="IPR013783">
    <property type="entry name" value="Ig-like_fold"/>
</dbReference>
<evidence type="ECO:0000256" key="1">
    <source>
        <dbReference type="ARBA" id="ARBA00004496"/>
    </source>
</evidence>
<dbReference type="Gene3D" id="2.60.40.10">
    <property type="entry name" value="Immunoglobulins"/>
    <property type="match status" value="1"/>
</dbReference>
<dbReference type="UniPathway" id="UPA00299"/>
<keyword evidence="7 14" id="KW-0378">Hydrolase</keyword>
<protein>
    <recommendedName>
        <fullName evidence="5 13">Malto-oligosyltrehalose trehalohydrolase</fullName>
        <shortName evidence="14">MTHase</shortName>
        <ecNumber evidence="4 13">3.2.1.141</ecNumber>
    </recommendedName>
    <alternativeName>
        <fullName evidence="11 14">4-alpha-D-((1-&gt;4)-alpha-D-glucano)trehalose trehalohydrolase</fullName>
    </alternativeName>
    <alternativeName>
        <fullName evidence="10 14">Maltooligosyl trehalose trehalohydrolase</fullName>
    </alternativeName>
</protein>
<dbReference type="GO" id="GO:0033942">
    <property type="term" value="F:4-alpha-D-(1-&gt;4)-alpha-D-glucanotrehalose trehalohydrolase activity"/>
    <property type="evidence" value="ECO:0007669"/>
    <property type="project" value="UniProtKB-EC"/>
</dbReference>
<dbReference type="InterPro" id="IPR017853">
    <property type="entry name" value="GH"/>
</dbReference>
<dbReference type="Gene3D" id="2.60.40.1180">
    <property type="entry name" value="Golgi alpha-mannosidase II"/>
    <property type="match status" value="1"/>
</dbReference>
<dbReference type="InterPro" id="IPR013780">
    <property type="entry name" value="Glyco_hydro_b"/>
</dbReference>
<evidence type="ECO:0000256" key="11">
    <source>
        <dbReference type="ARBA" id="ARBA00033284"/>
    </source>
</evidence>
<dbReference type="PIRSF" id="PIRSF006337">
    <property type="entry name" value="Trehalose_TreZ"/>
    <property type="match status" value="1"/>
</dbReference>
<evidence type="ECO:0000256" key="9">
    <source>
        <dbReference type="ARBA" id="ARBA00023295"/>
    </source>
</evidence>
<evidence type="ECO:0000313" key="19">
    <source>
        <dbReference type="EMBL" id="PZX15955.1"/>
    </source>
</evidence>
<evidence type="ECO:0000256" key="6">
    <source>
        <dbReference type="ARBA" id="ARBA00022490"/>
    </source>
</evidence>
<keyword evidence="8" id="KW-0119">Carbohydrate metabolism</keyword>
<comment type="pathway">
    <text evidence="2 14">Glycan biosynthesis; trehalose biosynthesis.</text>
</comment>
<evidence type="ECO:0000256" key="13">
    <source>
        <dbReference type="NCBIfam" id="TIGR02402"/>
    </source>
</evidence>